<dbReference type="Gene3D" id="1.20.1420.30">
    <property type="entry name" value="NCX, central ion-binding region"/>
    <property type="match status" value="1"/>
</dbReference>
<keyword evidence="2 5" id="KW-0812">Transmembrane</keyword>
<evidence type="ECO:0000256" key="5">
    <source>
        <dbReference type="SAM" id="Phobius"/>
    </source>
</evidence>
<feature type="domain" description="Sodium/calcium exchanger membrane region" evidence="6">
    <location>
        <begin position="4"/>
        <end position="66"/>
    </location>
</feature>
<evidence type="ECO:0000313" key="8">
    <source>
        <dbReference type="Proteomes" id="UP000187608"/>
    </source>
</evidence>
<gene>
    <name evidence="7" type="ORF">SAMN05421687_106171</name>
</gene>
<evidence type="ECO:0000259" key="6">
    <source>
        <dbReference type="Pfam" id="PF01699"/>
    </source>
</evidence>
<proteinExistence type="predicted"/>
<organism evidence="7 8">
    <name type="scientific">Salimicrobium flavidum</name>
    <dbReference type="NCBI Taxonomy" id="570947"/>
    <lineage>
        <taxon>Bacteria</taxon>
        <taxon>Bacillati</taxon>
        <taxon>Bacillota</taxon>
        <taxon>Bacilli</taxon>
        <taxon>Bacillales</taxon>
        <taxon>Bacillaceae</taxon>
        <taxon>Salimicrobium</taxon>
    </lineage>
</organism>
<dbReference type="InterPro" id="IPR004837">
    <property type="entry name" value="NaCa_Exmemb"/>
</dbReference>
<reference evidence="8" key="1">
    <citation type="submission" date="2017-01" db="EMBL/GenBank/DDBJ databases">
        <authorList>
            <person name="Varghese N."/>
            <person name="Submissions S."/>
        </authorList>
    </citation>
    <scope>NUCLEOTIDE SEQUENCE [LARGE SCALE GENOMIC DNA]</scope>
    <source>
        <strain evidence="8">DSM 23127</strain>
    </source>
</reference>
<evidence type="ECO:0000256" key="1">
    <source>
        <dbReference type="ARBA" id="ARBA00004141"/>
    </source>
</evidence>
<dbReference type="Pfam" id="PF01699">
    <property type="entry name" value="Na_Ca_ex"/>
    <property type="match status" value="1"/>
</dbReference>
<dbReference type="EMBL" id="FTOC01000006">
    <property type="protein sequence ID" value="SIS49639.1"/>
    <property type="molecule type" value="Genomic_DNA"/>
</dbReference>
<feature type="transmembrane region" description="Helical" evidence="5">
    <location>
        <begin position="18"/>
        <end position="39"/>
    </location>
</feature>
<dbReference type="STRING" id="570947.SAMN05421687_106171"/>
<sequence length="84" mass="9143">MEFSIFQNNVAVSLSKVVVSNIFNVTLVIGGSAFLYPLVVKSETIKKEIPFTLLASVALLVLVSGMALQGLNENLLTRSDRIIF</sequence>
<dbReference type="AlphaFoldDB" id="A0A1N7JJY8"/>
<keyword evidence="8" id="KW-1185">Reference proteome</keyword>
<evidence type="ECO:0000256" key="4">
    <source>
        <dbReference type="ARBA" id="ARBA00023136"/>
    </source>
</evidence>
<evidence type="ECO:0000313" key="7">
    <source>
        <dbReference type="EMBL" id="SIS49639.1"/>
    </source>
</evidence>
<accession>A0A1N7JJY8</accession>
<dbReference type="InterPro" id="IPR044880">
    <property type="entry name" value="NCX_ion-bd_dom_sf"/>
</dbReference>
<comment type="subcellular location">
    <subcellularLocation>
        <location evidence="1">Membrane</location>
        <topology evidence="1">Multi-pass membrane protein</topology>
    </subcellularLocation>
</comment>
<dbReference type="GO" id="GO:0016020">
    <property type="term" value="C:membrane"/>
    <property type="evidence" value="ECO:0007669"/>
    <property type="project" value="UniProtKB-SubCell"/>
</dbReference>
<evidence type="ECO:0000256" key="2">
    <source>
        <dbReference type="ARBA" id="ARBA00022692"/>
    </source>
</evidence>
<dbReference type="Proteomes" id="UP000187608">
    <property type="component" value="Unassembled WGS sequence"/>
</dbReference>
<dbReference type="GO" id="GO:0055085">
    <property type="term" value="P:transmembrane transport"/>
    <property type="evidence" value="ECO:0007669"/>
    <property type="project" value="InterPro"/>
</dbReference>
<keyword evidence="4 5" id="KW-0472">Membrane</keyword>
<evidence type="ECO:0000256" key="3">
    <source>
        <dbReference type="ARBA" id="ARBA00022989"/>
    </source>
</evidence>
<name>A0A1N7JJY8_9BACI</name>
<keyword evidence="3 5" id="KW-1133">Transmembrane helix</keyword>
<feature type="transmembrane region" description="Helical" evidence="5">
    <location>
        <begin position="51"/>
        <end position="71"/>
    </location>
</feature>
<protein>
    <submittedName>
        <fullName evidence="7">Cation:H+ antiporter</fullName>
    </submittedName>
</protein>